<feature type="region of interest" description="Disordered" evidence="1">
    <location>
        <begin position="46"/>
        <end position="86"/>
    </location>
</feature>
<feature type="compositionally biased region" description="Basic residues" evidence="1">
    <location>
        <begin position="55"/>
        <end position="75"/>
    </location>
</feature>
<evidence type="ECO:0000313" key="3">
    <source>
        <dbReference type="Proteomes" id="UP001430306"/>
    </source>
</evidence>
<dbReference type="Proteomes" id="UP001430306">
    <property type="component" value="Unassembled WGS sequence"/>
</dbReference>
<dbReference type="EMBL" id="JAJKFW010000003">
    <property type="protein sequence ID" value="MCC9640892.1"/>
    <property type="molecule type" value="Genomic_DNA"/>
</dbReference>
<gene>
    <name evidence="2" type="ORF">LOC71_01310</name>
</gene>
<sequence>MNMNFFDWLRDGVRQSVILGVSDAVEQIGTPEEGSEINPQVAALLQEPTSGKRALPAKRGTRATGRKAAPKKRLGKSLQELNPPAK</sequence>
<organism evidence="2 3">
    <name type="scientific">Rhodopirellula halodulae</name>
    <dbReference type="NCBI Taxonomy" id="2894198"/>
    <lineage>
        <taxon>Bacteria</taxon>
        <taxon>Pseudomonadati</taxon>
        <taxon>Planctomycetota</taxon>
        <taxon>Planctomycetia</taxon>
        <taxon>Pirellulales</taxon>
        <taxon>Pirellulaceae</taxon>
        <taxon>Rhodopirellula</taxon>
    </lineage>
</organism>
<protein>
    <submittedName>
        <fullName evidence="2">Uncharacterized protein</fullName>
    </submittedName>
</protein>
<evidence type="ECO:0000313" key="2">
    <source>
        <dbReference type="EMBL" id="MCC9640892.1"/>
    </source>
</evidence>
<name>A0ABS8NBF4_9BACT</name>
<proteinExistence type="predicted"/>
<dbReference type="RefSeq" id="WP_230270639.1">
    <property type="nucleotide sequence ID" value="NZ_JAJKFW010000003.1"/>
</dbReference>
<comment type="caution">
    <text evidence="2">The sequence shown here is derived from an EMBL/GenBank/DDBJ whole genome shotgun (WGS) entry which is preliminary data.</text>
</comment>
<reference evidence="2" key="1">
    <citation type="submission" date="2021-11" db="EMBL/GenBank/DDBJ databases">
        <title>Genome sequence.</title>
        <authorList>
            <person name="Sun Q."/>
        </authorList>
    </citation>
    <scope>NUCLEOTIDE SEQUENCE</scope>
    <source>
        <strain evidence="2">JC740</strain>
    </source>
</reference>
<keyword evidence="3" id="KW-1185">Reference proteome</keyword>
<evidence type="ECO:0000256" key="1">
    <source>
        <dbReference type="SAM" id="MobiDB-lite"/>
    </source>
</evidence>
<accession>A0ABS8NBF4</accession>